<sequence>MHMIVVAWRRTLKKKLPKWLPRAAIRTVEGDPSDCILVVGVSRPKMALAILTVILLSLFLTFHLIYDSALSTLQKSNHVEIGRPPLSLLTRKLYPTAVRRLPQVSLFLNA</sequence>
<dbReference type="OrthoDB" id="411451at2759"/>
<evidence type="ECO:0000313" key="3">
    <source>
        <dbReference type="Proteomes" id="UP000625711"/>
    </source>
</evidence>
<keyword evidence="3" id="KW-1185">Reference proteome</keyword>
<reference evidence="2" key="1">
    <citation type="submission" date="2020-08" db="EMBL/GenBank/DDBJ databases">
        <title>Genome sequencing and assembly of the red palm weevil Rhynchophorus ferrugineus.</title>
        <authorList>
            <person name="Dias G.B."/>
            <person name="Bergman C.M."/>
            <person name="Manee M."/>
        </authorList>
    </citation>
    <scope>NUCLEOTIDE SEQUENCE</scope>
    <source>
        <strain evidence="2">AA-2017</strain>
        <tissue evidence="2">Whole larva</tissue>
    </source>
</reference>
<comment type="caution">
    <text evidence="2">The sequence shown here is derived from an EMBL/GenBank/DDBJ whole genome shotgun (WGS) entry which is preliminary data.</text>
</comment>
<keyword evidence="1" id="KW-0472">Membrane</keyword>
<evidence type="ECO:0000313" key="2">
    <source>
        <dbReference type="EMBL" id="KAF7263824.1"/>
    </source>
</evidence>
<keyword evidence="1" id="KW-0812">Transmembrane</keyword>
<dbReference type="AlphaFoldDB" id="A0A834HM68"/>
<name>A0A834HM68_RHYFE</name>
<gene>
    <name evidence="2" type="ORF">GWI33_001068</name>
</gene>
<keyword evidence="1" id="KW-1133">Transmembrane helix</keyword>
<feature type="transmembrane region" description="Helical" evidence="1">
    <location>
        <begin position="46"/>
        <end position="66"/>
    </location>
</feature>
<evidence type="ECO:0000256" key="1">
    <source>
        <dbReference type="SAM" id="Phobius"/>
    </source>
</evidence>
<protein>
    <submittedName>
        <fullName evidence="2">Uncharacterized protein</fullName>
    </submittedName>
</protein>
<dbReference type="EMBL" id="JAACXV010019241">
    <property type="protein sequence ID" value="KAF7263824.1"/>
    <property type="molecule type" value="Genomic_DNA"/>
</dbReference>
<proteinExistence type="predicted"/>
<accession>A0A834HM68</accession>
<organism evidence="2 3">
    <name type="scientific">Rhynchophorus ferrugineus</name>
    <name type="common">Red palm weevil</name>
    <name type="synonym">Curculio ferrugineus</name>
    <dbReference type="NCBI Taxonomy" id="354439"/>
    <lineage>
        <taxon>Eukaryota</taxon>
        <taxon>Metazoa</taxon>
        <taxon>Ecdysozoa</taxon>
        <taxon>Arthropoda</taxon>
        <taxon>Hexapoda</taxon>
        <taxon>Insecta</taxon>
        <taxon>Pterygota</taxon>
        <taxon>Neoptera</taxon>
        <taxon>Endopterygota</taxon>
        <taxon>Coleoptera</taxon>
        <taxon>Polyphaga</taxon>
        <taxon>Cucujiformia</taxon>
        <taxon>Curculionidae</taxon>
        <taxon>Dryophthorinae</taxon>
        <taxon>Rhynchophorus</taxon>
    </lineage>
</organism>
<dbReference type="Proteomes" id="UP000625711">
    <property type="component" value="Unassembled WGS sequence"/>
</dbReference>